<dbReference type="InterPro" id="IPR003481">
    <property type="entry name" value="FliD_N"/>
</dbReference>
<dbReference type="PANTHER" id="PTHR30288:SF0">
    <property type="entry name" value="FLAGELLAR HOOK-ASSOCIATED PROTEIN 2"/>
    <property type="match status" value="1"/>
</dbReference>
<dbReference type="GO" id="GO:0071973">
    <property type="term" value="P:bacterial-type flagellum-dependent cell motility"/>
    <property type="evidence" value="ECO:0007669"/>
    <property type="project" value="TreeGrafter"/>
</dbReference>
<reference evidence="9" key="1">
    <citation type="submission" date="2017-08" db="EMBL/GenBank/DDBJ databases">
        <title>Direct submision.</title>
        <authorList>
            <person name="Kim S.-J."/>
            <person name="Rhee S.-K."/>
        </authorList>
    </citation>
    <scope>NUCLEOTIDE SEQUENCE [LARGE SCALE GENOMIC DNA]</scope>
    <source>
        <strain evidence="9">GI5</strain>
    </source>
</reference>
<evidence type="ECO:0000259" key="6">
    <source>
        <dbReference type="Pfam" id="PF02465"/>
    </source>
</evidence>
<keyword evidence="4 5" id="KW-0975">Bacterial flagellum</keyword>
<evidence type="ECO:0000256" key="1">
    <source>
        <dbReference type="ARBA" id="ARBA00009764"/>
    </source>
</evidence>
<evidence type="ECO:0000256" key="4">
    <source>
        <dbReference type="ARBA" id="ARBA00023143"/>
    </source>
</evidence>
<dbReference type="GO" id="GO:0005576">
    <property type="term" value="C:extracellular region"/>
    <property type="evidence" value="ECO:0007669"/>
    <property type="project" value="UniProtKB-SubCell"/>
</dbReference>
<organism evidence="8 9">
    <name type="scientific">Ketobacter alkanivorans</name>
    <dbReference type="NCBI Taxonomy" id="1917421"/>
    <lineage>
        <taxon>Bacteria</taxon>
        <taxon>Pseudomonadati</taxon>
        <taxon>Pseudomonadota</taxon>
        <taxon>Gammaproteobacteria</taxon>
        <taxon>Pseudomonadales</taxon>
        <taxon>Ketobacteraceae</taxon>
        <taxon>Ketobacter</taxon>
    </lineage>
</organism>
<dbReference type="Proteomes" id="UP000235116">
    <property type="component" value="Chromosome"/>
</dbReference>
<comment type="similarity">
    <text evidence="1 5">Belongs to the FliD family.</text>
</comment>
<evidence type="ECO:0000256" key="3">
    <source>
        <dbReference type="ARBA" id="ARBA00023054"/>
    </source>
</evidence>
<gene>
    <name evidence="8" type="ORF">Kalk_04040</name>
</gene>
<evidence type="ECO:0000256" key="5">
    <source>
        <dbReference type="RuleBase" id="RU362066"/>
    </source>
</evidence>
<dbReference type="InterPro" id="IPR040026">
    <property type="entry name" value="FliD"/>
</dbReference>
<dbReference type="GO" id="GO:0009421">
    <property type="term" value="C:bacterial-type flagellum filament cap"/>
    <property type="evidence" value="ECO:0007669"/>
    <property type="project" value="InterPro"/>
</dbReference>
<proteinExistence type="inferred from homology"/>
<dbReference type="GO" id="GO:0009424">
    <property type="term" value="C:bacterial-type flagellum hook"/>
    <property type="evidence" value="ECO:0007669"/>
    <property type="project" value="UniProtKB-UniRule"/>
</dbReference>
<keyword evidence="9" id="KW-1185">Reference proteome</keyword>
<dbReference type="AlphaFoldDB" id="A0A2K9LH12"/>
<comment type="subunit">
    <text evidence="2 5">Homopentamer.</text>
</comment>
<dbReference type="Pfam" id="PF02465">
    <property type="entry name" value="FliD_N"/>
    <property type="match status" value="1"/>
</dbReference>
<evidence type="ECO:0000256" key="2">
    <source>
        <dbReference type="ARBA" id="ARBA00011255"/>
    </source>
</evidence>
<protein>
    <recommendedName>
        <fullName evidence="5">Flagellar hook-associated protein 2</fullName>
        <shortName evidence="5">HAP2</shortName>
    </recommendedName>
    <alternativeName>
        <fullName evidence="5">Flagellar cap protein</fullName>
    </alternativeName>
</protein>
<keyword evidence="5" id="KW-0964">Secreted</keyword>
<dbReference type="PANTHER" id="PTHR30288">
    <property type="entry name" value="FLAGELLAR CAP/ASSEMBLY PROTEIN FLID"/>
    <property type="match status" value="1"/>
</dbReference>
<dbReference type="InterPro" id="IPR010810">
    <property type="entry name" value="Flagellin_hook_IN_motif"/>
</dbReference>
<dbReference type="Pfam" id="PF07195">
    <property type="entry name" value="FliD_C"/>
    <property type="match status" value="1"/>
</dbReference>
<dbReference type="RefSeq" id="WP_101892979.1">
    <property type="nucleotide sequence ID" value="NZ_CP022684.1"/>
</dbReference>
<comment type="subcellular location">
    <subcellularLocation>
        <location evidence="5">Secreted</location>
    </subcellularLocation>
    <subcellularLocation>
        <location evidence="5">Bacterial flagellum</location>
    </subcellularLocation>
</comment>
<comment type="function">
    <text evidence="5">Required for morphogenesis and for the elongation of the flagellar filament by facilitating polymerization of the flagellin monomers at the tip of growing filament. Forms a capping structure, which prevents flagellin subunits (transported through the central channel of the flagellum) from leaking out without polymerization at the distal end.</text>
</comment>
<dbReference type="GO" id="GO:0007155">
    <property type="term" value="P:cell adhesion"/>
    <property type="evidence" value="ECO:0007669"/>
    <property type="project" value="InterPro"/>
</dbReference>
<evidence type="ECO:0000259" key="7">
    <source>
        <dbReference type="Pfam" id="PF07195"/>
    </source>
</evidence>
<dbReference type="OrthoDB" id="5980200at2"/>
<evidence type="ECO:0000313" key="8">
    <source>
        <dbReference type="EMBL" id="AUM11639.1"/>
    </source>
</evidence>
<name>A0A2K9LH12_9GAMM</name>
<evidence type="ECO:0000313" key="9">
    <source>
        <dbReference type="Proteomes" id="UP000235116"/>
    </source>
</evidence>
<sequence length="470" mass="49185">MASITAAGTGSGLDIETIIETLTNAERIPTQTRLDTREIEIQAEISAYGSLKSSLKDFQSALSGLSTVKGLAARSANSSDEATFTATASSGAAVGSTNIQVMQLASNHKLVSNADFTGLDEAVGAGTLSIAVGGNSFSVNIVAGDNNTLGDIRDAINDAADNPGVTASILTISDGMGGSVSKLVLTSDETGAANGITVTVTDDVDGMDTDNVGLSRLINANMTEKSEALDAEILIDGEYSVTSSTNVFQDAIQGVTITANAANPGVDETLTVALDKSLITERLQKFVDEFNLLSDTLNYLTDYDVQANEAGLLTGDFAARTIETQIRRAIGSALEGAASSYSSLASIGITTQRDGSLALNSDKLTGALNSNFDDVAELLAGDGGIFKGLDDRLDSFLSSGGVLASRTATFQNQLKDIDEQRVKLNLRIESYEKRIRLQYTNLDILVGQLQSTGDFVTQQLDVIKKGLTRD</sequence>
<dbReference type="KEGG" id="kak:Kalk_04040"/>
<keyword evidence="3" id="KW-0175">Coiled coil</keyword>
<dbReference type="EMBL" id="CP022684">
    <property type="protein sequence ID" value="AUM11639.1"/>
    <property type="molecule type" value="Genomic_DNA"/>
</dbReference>
<dbReference type="InterPro" id="IPR010809">
    <property type="entry name" value="FliD_C"/>
</dbReference>
<accession>A0A2K9LH12</accession>
<dbReference type="Pfam" id="PF07196">
    <property type="entry name" value="Flagellin_IN"/>
    <property type="match status" value="1"/>
</dbReference>
<feature type="domain" description="Flagellar hook-associated protein 2 N-terminal" evidence="6">
    <location>
        <begin position="11"/>
        <end position="108"/>
    </location>
</feature>
<feature type="domain" description="Flagellar hook-associated protein 2 C-terminal" evidence="7">
    <location>
        <begin position="228"/>
        <end position="451"/>
    </location>
</feature>